<dbReference type="OrthoDB" id="9785549at2"/>
<keyword evidence="2" id="KW-0223">Dioxygenase</keyword>
<dbReference type="CDD" id="cd07361">
    <property type="entry name" value="MEMO_like"/>
    <property type="match status" value="1"/>
</dbReference>
<evidence type="ECO:0000256" key="1">
    <source>
        <dbReference type="ARBA" id="ARBA00006315"/>
    </source>
</evidence>
<dbReference type="GO" id="GO:0051213">
    <property type="term" value="F:dioxygenase activity"/>
    <property type="evidence" value="ECO:0007669"/>
    <property type="project" value="UniProtKB-KW"/>
</dbReference>
<dbReference type="KEGG" id="slr:L21SP2_1610"/>
<dbReference type="InterPro" id="IPR002737">
    <property type="entry name" value="MEMO1_fam"/>
</dbReference>
<proteinExistence type="inferred from homology"/>
<dbReference type="Gene3D" id="3.40.830.10">
    <property type="entry name" value="LigB-like"/>
    <property type="match status" value="1"/>
</dbReference>
<dbReference type="NCBIfam" id="TIGR04336">
    <property type="entry name" value="AmmeMemoSam_B"/>
    <property type="match status" value="1"/>
</dbReference>
<dbReference type="eggNOG" id="COG1355">
    <property type="taxonomic scope" value="Bacteria"/>
</dbReference>
<dbReference type="PANTHER" id="PTHR11060">
    <property type="entry name" value="PROTEIN MEMO1"/>
    <property type="match status" value="1"/>
</dbReference>
<gene>
    <name evidence="2" type="ORF">L21SP2_1610</name>
</gene>
<accession>V5WH96</accession>
<protein>
    <submittedName>
        <fullName evidence="2">Putative dioxygenase</fullName>
    </submittedName>
</protein>
<evidence type="ECO:0000313" key="3">
    <source>
        <dbReference type="Proteomes" id="UP000018680"/>
    </source>
</evidence>
<dbReference type="Pfam" id="PF01875">
    <property type="entry name" value="Memo"/>
    <property type="match status" value="1"/>
</dbReference>
<reference evidence="2 3" key="1">
    <citation type="journal article" date="2015" name="Stand. Genomic Sci.">
        <title>Complete genome sequence and description of Salinispira pacifica gen. nov., sp. nov., a novel spirochaete isolated form a hypersaline microbial mat.</title>
        <authorList>
            <person name="Ben Hania W."/>
            <person name="Joseph M."/>
            <person name="Schumann P."/>
            <person name="Bunk B."/>
            <person name="Fiebig A."/>
            <person name="Sproer C."/>
            <person name="Klenk H.P."/>
            <person name="Fardeau M.L."/>
            <person name="Spring S."/>
        </authorList>
    </citation>
    <scope>NUCLEOTIDE SEQUENCE [LARGE SCALE GENOMIC DNA]</scope>
    <source>
        <strain evidence="2 3">L21-RPul-D2</strain>
    </source>
</reference>
<dbReference type="PANTHER" id="PTHR11060:SF0">
    <property type="entry name" value="PROTEIN MEMO1"/>
    <property type="match status" value="1"/>
</dbReference>
<dbReference type="HOGENOM" id="CLU_038085_2_0_12"/>
<name>V5WH96_9SPIO</name>
<dbReference type="STRING" id="1307761.L21SP2_1610"/>
<evidence type="ECO:0000313" key="2">
    <source>
        <dbReference type="EMBL" id="AHC14995.1"/>
    </source>
</evidence>
<comment type="similarity">
    <text evidence="1">Belongs to the MEMO1 family.</text>
</comment>
<keyword evidence="2" id="KW-0560">Oxidoreductase</keyword>
<organism evidence="2 3">
    <name type="scientific">Salinispira pacifica</name>
    <dbReference type="NCBI Taxonomy" id="1307761"/>
    <lineage>
        <taxon>Bacteria</taxon>
        <taxon>Pseudomonadati</taxon>
        <taxon>Spirochaetota</taxon>
        <taxon>Spirochaetia</taxon>
        <taxon>Spirochaetales</taxon>
        <taxon>Spirochaetaceae</taxon>
        <taxon>Salinispira</taxon>
    </lineage>
</organism>
<dbReference type="EMBL" id="CP006939">
    <property type="protein sequence ID" value="AHC14995.1"/>
    <property type="molecule type" value="Genomic_DNA"/>
</dbReference>
<keyword evidence="3" id="KW-1185">Reference proteome</keyword>
<dbReference type="Proteomes" id="UP000018680">
    <property type="component" value="Chromosome"/>
</dbReference>
<sequence length="294" mass="32344">MEEAWNRELLREPVVEGLFYPEDPEELKAQIDSHVHNARTVAGRPKGLIVPNAGFNFISAILGEAYKLCSASSYARIMILGPVRDEYPEGFLLPESTIFRTPAGRSRVDVPALQLLLSSSTAAHVSELAHLQEHSIEIQLPWIQVLFPDIPVVPILCNHRSPGGVKALASALYVMEQELPGDTLYIASMNFSPALPRESASRHAGLILEYLLEGKWEHLAGSPELRNTNTGNACIAAVLSLLLHRSCRVESIMRASSFEHDKNDSSVVEYAAVGFELPLEADSNPRGNTHHRAI</sequence>
<dbReference type="AlphaFoldDB" id="V5WH96"/>
<dbReference type="RefSeq" id="WP_024267915.1">
    <property type="nucleotide sequence ID" value="NC_023035.1"/>
</dbReference>